<proteinExistence type="predicted"/>
<gene>
    <name evidence="1" type="ORF">VICG_01835</name>
</gene>
<keyword evidence="2" id="KW-1185">Reference proteome</keyword>
<dbReference type="InParanoid" id="L2GJX0"/>
<dbReference type="HOGENOM" id="CLU_702490_0_0_1"/>
<dbReference type="OrthoDB" id="2200967at2759"/>
<organism evidence="1 2">
    <name type="scientific">Vittaforma corneae (strain ATCC 50505)</name>
    <name type="common">Microsporidian parasite</name>
    <name type="synonym">Nosema corneum</name>
    <dbReference type="NCBI Taxonomy" id="993615"/>
    <lineage>
        <taxon>Eukaryota</taxon>
        <taxon>Fungi</taxon>
        <taxon>Fungi incertae sedis</taxon>
        <taxon>Microsporidia</taxon>
        <taxon>Nosematidae</taxon>
        <taxon>Vittaforma</taxon>
    </lineage>
</organism>
<dbReference type="AlphaFoldDB" id="L2GJX0"/>
<dbReference type="GeneID" id="19882545"/>
<evidence type="ECO:0000313" key="1">
    <source>
        <dbReference type="EMBL" id="ELA41136.1"/>
    </source>
</evidence>
<sequence>MKSTHTQCIEDHFASPASIADESCDIKNERMSLGDKILFFERNSVVPAKKDEAISNLGSSKVAQLRKKFSKMIPEDGEEINFASSDINSFSTETLDKEFCEEERDMADSPPVISISVNDGAASKIPDKAVIPAQPSSKNNPLTAVNDSAKADVMNIRDIINKIENKTSSKTGSAANDIKSIHFPSSSELIQDFTKFPSRPSFLKIPSHLPDLRCIKSENLYRNKNILFSNIDVSLSPFVFRGPGPVLSSKPHLSLCNSLLTEVGVRHYIKVHTPGTTKDLSSIWYVLKQLEDPEFNLALLSKDEHSLSSFILSDIVTDIYKRTSFILFNGEKVLGKLIGRTLCLCTKDKCIKAIGIERVEKTGKVGITVNGVNLELSCETERNEWVSVLKKYE</sequence>
<dbReference type="EMBL" id="JH370149">
    <property type="protein sequence ID" value="ELA41136.1"/>
    <property type="molecule type" value="Genomic_DNA"/>
</dbReference>
<accession>L2GJX0</accession>
<protein>
    <submittedName>
        <fullName evidence="1">Uncharacterized protein</fullName>
    </submittedName>
</protein>
<evidence type="ECO:0000313" key="2">
    <source>
        <dbReference type="Proteomes" id="UP000011082"/>
    </source>
</evidence>
<dbReference type="RefSeq" id="XP_007605280.1">
    <property type="nucleotide sequence ID" value="XM_007605218.1"/>
</dbReference>
<reference evidence="2" key="1">
    <citation type="submission" date="2011-05" db="EMBL/GenBank/DDBJ databases">
        <title>The genome sequence of Vittaforma corneae strain ATCC 50505.</title>
        <authorList>
            <consortium name="The Broad Institute Genome Sequencing Platform"/>
            <person name="Cuomo C."/>
            <person name="Didier E."/>
            <person name="Bowers L."/>
            <person name="Young S.K."/>
            <person name="Zeng Q."/>
            <person name="Gargeya S."/>
            <person name="Fitzgerald M."/>
            <person name="Haas B."/>
            <person name="Abouelleil A."/>
            <person name="Alvarado L."/>
            <person name="Arachchi H.M."/>
            <person name="Berlin A."/>
            <person name="Chapman S.B."/>
            <person name="Gearin G."/>
            <person name="Goldberg J."/>
            <person name="Griggs A."/>
            <person name="Gujja S."/>
            <person name="Hansen M."/>
            <person name="Heiman D."/>
            <person name="Howarth C."/>
            <person name="Larimer J."/>
            <person name="Lui A."/>
            <person name="MacDonald P.J.P."/>
            <person name="McCowen C."/>
            <person name="Montmayeur A."/>
            <person name="Murphy C."/>
            <person name="Neiman D."/>
            <person name="Pearson M."/>
            <person name="Priest M."/>
            <person name="Roberts A."/>
            <person name="Saif S."/>
            <person name="Shea T."/>
            <person name="Sisk P."/>
            <person name="Stolte C."/>
            <person name="Sykes S."/>
            <person name="Wortman J."/>
            <person name="Nusbaum C."/>
            <person name="Birren B."/>
        </authorList>
    </citation>
    <scope>NUCLEOTIDE SEQUENCE [LARGE SCALE GENOMIC DNA]</scope>
    <source>
        <strain evidence="2">ATCC 50505</strain>
    </source>
</reference>
<name>L2GJX0_VITCO</name>
<dbReference type="VEuPathDB" id="MicrosporidiaDB:VICG_01835"/>
<dbReference type="Proteomes" id="UP000011082">
    <property type="component" value="Unassembled WGS sequence"/>
</dbReference>